<dbReference type="CDD" id="cd00590">
    <property type="entry name" value="RRM_SF"/>
    <property type="match status" value="1"/>
</dbReference>
<dbReference type="InParanoid" id="Q55BM9"/>
<dbReference type="Gene3D" id="3.30.70.330">
    <property type="match status" value="3"/>
</dbReference>
<dbReference type="FunFam" id="3.30.70.330:FF:001700">
    <property type="match status" value="1"/>
</dbReference>
<keyword evidence="6" id="KW-1185">Reference proteome</keyword>
<dbReference type="GO" id="GO:0003723">
    <property type="term" value="F:RNA binding"/>
    <property type="evidence" value="ECO:0007669"/>
    <property type="project" value="UniProtKB-UniRule"/>
</dbReference>
<dbReference type="InterPro" id="IPR035979">
    <property type="entry name" value="RBD_domain_sf"/>
</dbReference>
<feature type="compositionally biased region" description="Pro residues" evidence="3">
    <location>
        <begin position="304"/>
        <end position="324"/>
    </location>
</feature>
<evidence type="ECO:0000313" key="5">
    <source>
        <dbReference type="EMBL" id="EAL72568.1"/>
    </source>
</evidence>
<organism evidence="5 6">
    <name type="scientific">Dictyostelium discoideum</name>
    <name type="common">Social amoeba</name>
    <dbReference type="NCBI Taxonomy" id="44689"/>
    <lineage>
        <taxon>Eukaryota</taxon>
        <taxon>Amoebozoa</taxon>
        <taxon>Evosea</taxon>
        <taxon>Eumycetozoa</taxon>
        <taxon>Dictyostelia</taxon>
        <taxon>Dictyosteliales</taxon>
        <taxon>Dictyosteliaceae</taxon>
        <taxon>Dictyostelium</taxon>
    </lineage>
</organism>
<feature type="compositionally biased region" description="Low complexity" evidence="3">
    <location>
        <begin position="414"/>
        <end position="428"/>
    </location>
</feature>
<dbReference type="InterPro" id="IPR012677">
    <property type="entry name" value="Nucleotide-bd_a/b_plait_sf"/>
</dbReference>
<feature type="domain" description="RRM" evidence="4">
    <location>
        <begin position="21"/>
        <end position="99"/>
    </location>
</feature>
<evidence type="ECO:0000256" key="3">
    <source>
        <dbReference type="SAM" id="MobiDB-lite"/>
    </source>
</evidence>
<feature type="domain" description="RRM" evidence="4">
    <location>
        <begin position="143"/>
        <end position="222"/>
    </location>
</feature>
<dbReference type="OMA" id="YAEYETV"/>
<proteinExistence type="predicted"/>
<protein>
    <recommendedName>
        <fullName evidence="4">RRM domain-containing protein</fullName>
    </recommendedName>
</protein>
<dbReference type="PROSITE" id="PS50102">
    <property type="entry name" value="RRM"/>
    <property type="match status" value="3"/>
</dbReference>
<dbReference type="FunCoup" id="Q55BM9">
    <property type="interactions" value="744"/>
</dbReference>
<evidence type="ECO:0000256" key="1">
    <source>
        <dbReference type="ARBA" id="ARBA00022884"/>
    </source>
</evidence>
<dbReference type="GeneID" id="8617775"/>
<feature type="compositionally biased region" description="Low complexity" evidence="3">
    <location>
        <begin position="239"/>
        <end position="303"/>
    </location>
</feature>
<feature type="domain" description="RRM" evidence="4">
    <location>
        <begin position="443"/>
        <end position="520"/>
    </location>
</feature>
<dbReference type="FunFam" id="3.30.70.330:FF:001500">
    <property type="match status" value="1"/>
</dbReference>
<accession>Q55BM9</accession>
<evidence type="ECO:0000259" key="4">
    <source>
        <dbReference type="PROSITE" id="PS50102"/>
    </source>
</evidence>
<sequence>MKMEVEPISQEFELDSEVDICNVFVKYLPCNFSEKELYDLFEQFGEIVNTKVMVNIKTGNSLGYGFVRFLNPENACEAIKNMNRYQVGYKTLLCKLSKPSNSPPVSPFVGNNGNGGISCCVPDSNGGATTSPSQTEQQRDPSNTLYVRVLSPTITDAILNSTFSQFGEVIEAQVLIDASSGKSKRAGVIKFSNIHYSTNALQSMSGSLILGETPLVVKYAPNGKKQSIQIPYLSLSNSSISSTSSLTPSPTTNSISSLTNIPNRSSSPNQPQRPSSPQPQKYNNNQSSQQLQQQQQQSIQPISIPQPPQSIPQPPLPSIPPPPQYSYVYQGEPYQGYYASQEYNSNSYSNNYYDHYSNGVYSTNGELHSTSPQQSYSWQPTDQNYYVYPTATSYYYHHHHHIPQPQQPIVYAQQYQPQQPQQPQQQSPPSSPKYTKTINNNSVSILVCTFKGSLEYSNLIQIFSKYGDLKSINININPNSNKTKCFISFNNAENAILAQQNLDGQKIQGNQFIRVKFLSLN</sequence>
<comment type="caution">
    <text evidence="5">The sequence shown here is derived from an EMBL/GenBank/DDBJ whole genome shotgun (WGS) entry which is preliminary data.</text>
</comment>
<dbReference type="SMR" id="Q55BM9"/>
<feature type="region of interest" description="Disordered" evidence="3">
    <location>
        <begin position="414"/>
        <end position="433"/>
    </location>
</feature>
<dbReference type="AlphaFoldDB" id="Q55BM9"/>
<gene>
    <name evidence="5" type="ORF">DDB_G0270436</name>
</gene>
<dbReference type="VEuPathDB" id="AmoebaDB:DDB_G0270436"/>
<dbReference type="Pfam" id="PF00076">
    <property type="entry name" value="RRM_1"/>
    <property type="match status" value="3"/>
</dbReference>
<dbReference type="InterPro" id="IPR052462">
    <property type="entry name" value="SLIRP/GR-RBP-like"/>
</dbReference>
<dbReference type="Proteomes" id="UP000002195">
    <property type="component" value="Unassembled WGS sequence"/>
</dbReference>
<dbReference type="KEGG" id="ddi:DDB_G0270436"/>
<dbReference type="SMART" id="SM00360">
    <property type="entry name" value="RRM"/>
    <property type="match status" value="3"/>
</dbReference>
<dbReference type="RefSeq" id="XP_646802.1">
    <property type="nucleotide sequence ID" value="XM_641710.1"/>
</dbReference>
<dbReference type="dictyBase" id="DDB_G0270436"/>
<reference evidence="5 6" key="1">
    <citation type="journal article" date="2005" name="Nature">
        <title>The genome of the social amoeba Dictyostelium discoideum.</title>
        <authorList>
            <consortium name="The Dictyostelium discoideum Sequencing Consortium"/>
            <person name="Eichinger L."/>
            <person name="Pachebat J.A."/>
            <person name="Glockner G."/>
            <person name="Rajandream M.A."/>
            <person name="Sucgang R."/>
            <person name="Berriman M."/>
            <person name="Song J."/>
            <person name="Olsen R."/>
            <person name="Szafranski K."/>
            <person name="Xu Q."/>
            <person name="Tunggal B."/>
            <person name="Kummerfeld S."/>
            <person name="Madera M."/>
            <person name="Konfortov B.A."/>
            <person name="Rivero F."/>
            <person name="Bankier A.T."/>
            <person name="Lehmann R."/>
            <person name="Hamlin N."/>
            <person name="Davies R."/>
            <person name="Gaudet P."/>
            <person name="Fey P."/>
            <person name="Pilcher K."/>
            <person name="Chen G."/>
            <person name="Saunders D."/>
            <person name="Sodergren E."/>
            <person name="Davis P."/>
            <person name="Kerhornou A."/>
            <person name="Nie X."/>
            <person name="Hall N."/>
            <person name="Anjard C."/>
            <person name="Hemphill L."/>
            <person name="Bason N."/>
            <person name="Farbrother P."/>
            <person name="Desany B."/>
            <person name="Just E."/>
            <person name="Morio T."/>
            <person name="Rost R."/>
            <person name="Churcher C."/>
            <person name="Cooper J."/>
            <person name="Haydock S."/>
            <person name="van Driessche N."/>
            <person name="Cronin A."/>
            <person name="Goodhead I."/>
            <person name="Muzny D."/>
            <person name="Mourier T."/>
            <person name="Pain A."/>
            <person name="Lu M."/>
            <person name="Harper D."/>
            <person name="Lindsay R."/>
            <person name="Hauser H."/>
            <person name="James K."/>
            <person name="Quiles M."/>
            <person name="Madan Babu M."/>
            <person name="Saito T."/>
            <person name="Buchrieser C."/>
            <person name="Wardroper A."/>
            <person name="Felder M."/>
            <person name="Thangavelu M."/>
            <person name="Johnson D."/>
            <person name="Knights A."/>
            <person name="Loulseged H."/>
            <person name="Mungall K."/>
            <person name="Oliver K."/>
            <person name="Price C."/>
            <person name="Quail M.A."/>
            <person name="Urushihara H."/>
            <person name="Hernandez J."/>
            <person name="Rabbinowitsch E."/>
            <person name="Steffen D."/>
            <person name="Sanders M."/>
            <person name="Ma J."/>
            <person name="Kohara Y."/>
            <person name="Sharp S."/>
            <person name="Simmonds M."/>
            <person name="Spiegler S."/>
            <person name="Tivey A."/>
            <person name="Sugano S."/>
            <person name="White B."/>
            <person name="Walker D."/>
            <person name="Woodward J."/>
            <person name="Winckler T."/>
            <person name="Tanaka Y."/>
            <person name="Shaulsky G."/>
            <person name="Schleicher M."/>
            <person name="Weinstock G."/>
            <person name="Rosenthal A."/>
            <person name="Cox E.C."/>
            <person name="Chisholm R.L."/>
            <person name="Gibbs R."/>
            <person name="Loomis W.F."/>
            <person name="Platzer M."/>
            <person name="Kay R.R."/>
            <person name="Williams J."/>
            <person name="Dear P.H."/>
            <person name="Noegel A.A."/>
            <person name="Barrell B."/>
            <person name="Kuspa A."/>
        </authorList>
    </citation>
    <scope>NUCLEOTIDE SEQUENCE [LARGE SCALE GENOMIC DNA]</scope>
    <source>
        <strain evidence="5 6">AX4</strain>
    </source>
</reference>
<dbReference type="SUPFAM" id="SSF54928">
    <property type="entry name" value="RNA-binding domain, RBD"/>
    <property type="match status" value="2"/>
</dbReference>
<evidence type="ECO:0000313" key="6">
    <source>
        <dbReference type="Proteomes" id="UP000002195"/>
    </source>
</evidence>
<dbReference type="PaxDb" id="44689-DDB0191059"/>
<dbReference type="eggNOG" id="KOG0145">
    <property type="taxonomic scope" value="Eukaryota"/>
</dbReference>
<dbReference type="HOGENOM" id="CLU_523212_0_0_1"/>
<dbReference type="InterPro" id="IPR000504">
    <property type="entry name" value="RRM_dom"/>
</dbReference>
<keyword evidence="1 2" id="KW-0694">RNA-binding</keyword>
<evidence type="ECO:0000256" key="2">
    <source>
        <dbReference type="PROSITE-ProRule" id="PRU00176"/>
    </source>
</evidence>
<name>Q55BM9_DICDI</name>
<feature type="region of interest" description="Disordered" evidence="3">
    <location>
        <begin position="239"/>
        <end position="328"/>
    </location>
</feature>
<dbReference type="EMBL" id="AAFI02000005">
    <property type="protein sequence ID" value="EAL72568.1"/>
    <property type="molecule type" value="Genomic_DNA"/>
</dbReference>
<dbReference type="PANTHER" id="PTHR48027">
    <property type="entry name" value="HETEROGENEOUS NUCLEAR RIBONUCLEOPROTEIN 87F-RELATED"/>
    <property type="match status" value="1"/>
</dbReference>